<evidence type="ECO:0000313" key="3">
    <source>
        <dbReference type="EMBL" id="GJT29306.1"/>
    </source>
</evidence>
<feature type="region of interest" description="Disordered" evidence="2">
    <location>
        <begin position="85"/>
        <end position="105"/>
    </location>
</feature>
<comment type="caution">
    <text evidence="3">The sequence shown here is derived from an EMBL/GenBank/DDBJ whole genome shotgun (WGS) entry which is preliminary data.</text>
</comment>
<evidence type="ECO:0000256" key="1">
    <source>
        <dbReference type="SAM" id="Coils"/>
    </source>
</evidence>
<name>A0ABQ5CQE5_9ASTR</name>
<protein>
    <submittedName>
        <fullName evidence="3">Uncharacterized protein</fullName>
    </submittedName>
</protein>
<keyword evidence="1" id="KW-0175">Coiled coil</keyword>
<dbReference type="EMBL" id="BQNB010014532">
    <property type="protein sequence ID" value="GJT29306.1"/>
    <property type="molecule type" value="Genomic_DNA"/>
</dbReference>
<organism evidence="3 4">
    <name type="scientific">Tanacetum coccineum</name>
    <dbReference type="NCBI Taxonomy" id="301880"/>
    <lineage>
        <taxon>Eukaryota</taxon>
        <taxon>Viridiplantae</taxon>
        <taxon>Streptophyta</taxon>
        <taxon>Embryophyta</taxon>
        <taxon>Tracheophyta</taxon>
        <taxon>Spermatophyta</taxon>
        <taxon>Magnoliopsida</taxon>
        <taxon>eudicotyledons</taxon>
        <taxon>Gunneridae</taxon>
        <taxon>Pentapetalae</taxon>
        <taxon>asterids</taxon>
        <taxon>campanulids</taxon>
        <taxon>Asterales</taxon>
        <taxon>Asteraceae</taxon>
        <taxon>Asteroideae</taxon>
        <taxon>Anthemideae</taxon>
        <taxon>Anthemidinae</taxon>
        <taxon>Tanacetum</taxon>
    </lineage>
</organism>
<evidence type="ECO:0000313" key="4">
    <source>
        <dbReference type="Proteomes" id="UP001151760"/>
    </source>
</evidence>
<evidence type="ECO:0000256" key="2">
    <source>
        <dbReference type="SAM" id="MobiDB-lite"/>
    </source>
</evidence>
<dbReference type="Proteomes" id="UP001151760">
    <property type="component" value="Unassembled WGS sequence"/>
</dbReference>
<proteinExistence type="predicted"/>
<reference evidence="3" key="1">
    <citation type="journal article" date="2022" name="Int. J. Mol. Sci.">
        <title>Draft Genome of Tanacetum Coccineum: Genomic Comparison of Closely Related Tanacetum-Family Plants.</title>
        <authorList>
            <person name="Yamashiro T."/>
            <person name="Shiraishi A."/>
            <person name="Nakayama K."/>
            <person name="Satake H."/>
        </authorList>
    </citation>
    <scope>NUCLEOTIDE SEQUENCE</scope>
</reference>
<reference evidence="3" key="2">
    <citation type="submission" date="2022-01" db="EMBL/GenBank/DDBJ databases">
        <authorList>
            <person name="Yamashiro T."/>
            <person name="Shiraishi A."/>
            <person name="Satake H."/>
            <person name="Nakayama K."/>
        </authorList>
    </citation>
    <scope>NUCLEOTIDE SEQUENCE</scope>
</reference>
<accession>A0ABQ5CQE5</accession>
<gene>
    <name evidence="3" type="ORF">Tco_0909581</name>
</gene>
<feature type="coiled-coil region" evidence="1">
    <location>
        <begin position="194"/>
        <end position="252"/>
    </location>
</feature>
<keyword evidence="4" id="KW-1185">Reference proteome</keyword>
<sequence>MDYRSFMMERVDGEFYLVSEGGVGDVEGSSPSTIYVNNETLVIYAELLTSVPPSLFVENTIDSDNAPSQKDKVILVGRAIADKAKNQKVPPQGSKSFGDPSDPLDVDSDPDIHELKEFAYCHWVVAHVTPPFWKQHLKEISLEKLYDIHDKAYMRQVILDNVMNRRTPELKVKCNDALQYIDKNPLVLDMCVEIETLQGQVNRLHGEYNRLVLEEKKWVNYEQTLVTLRSIVDGLEAKRERLNKSDTQLLQEVDGLKQDRVALIAKVIPYVATELVRSDKIGLLVARLVKIDLFHRRCSAFEEVAALKEPFELEKMFGYRPLLKREFHQAGDNLDTASYLFLTEAISDLYAPLRVFLSKNPKSLRSKSALSQSSSKPLS</sequence>